<dbReference type="Proteomes" id="UP000554482">
    <property type="component" value="Unassembled WGS sequence"/>
</dbReference>
<keyword evidence="2" id="KW-1185">Reference proteome</keyword>
<name>A0A7J6V992_THATH</name>
<dbReference type="EMBL" id="JABWDY010035959">
    <property type="protein sequence ID" value="KAF5181609.1"/>
    <property type="molecule type" value="Genomic_DNA"/>
</dbReference>
<accession>A0A7J6V992</accession>
<gene>
    <name evidence="1" type="ORF">FRX31_028802</name>
</gene>
<sequence>MARPIRQVRSTRERWARERRYVRIKDRIQTSVERSLCEQHFGGIPKLEETLDDVCSLVAEVDPIVEEE</sequence>
<reference evidence="1 2" key="1">
    <citation type="submission" date="2020-06" db="EMBL/GenBank/DDBJ databases">
        <title>Transcriptomic and genomic resources for Thalictrum thalictroides and T. hernandezii: Facilitating candidate gene discovery in an emerging model plant lineage.</title>
        <authorList>
            <person name="Arias T."/>
            <person name="Riano-Pachon D.M."/>
            <person name="Di Stilio V.S."/>
        </authorList>
    </citation>
    <scope>NUCLEOTIDE SEQUENCE [LARGE SCALE GENOMIC DNA]</scope>
    <source>
        <strain evidence="2">cv. WT478/WT964</strain>
        <tissue evidence="1">Leaves</tissue>
    </source>
</reference>
<evidence type="ECO:0000313" key="1">
    <source>
        <dbReference type="EMBL" id="KAF5181609.1"/>
    </source>
</evidence>
<organism evidence="1 2">
    <name type="scientific">Thalictrum thalictroides</name>
    <name type="common">Rue-anemone</name>
    <name type="synonym">Anemone thalictroides</name>
    <dbReference type="NCBI Taxonomy" id="46969"/>
    <lineage>
        <taxon>Eukaryota</taxon>
        <taxon>Viridiplantae</taxon>
        <taxon>Streptophyta</taxon>
        <taxon>Embryophyta</taxon>
        <taxon>Tracheophyta</taxon>
        <taxon>Spermatophyta</taxon>
        <taxon>Magnoliopsida</taxon>
        <taxon>Ranunculales</taxon>
        <taxon>Ranunculaceae</taxon>
        <taxon>Thalictroideae</taxon>
        <taxon>Thalictrum</taxon>
    </lineage>
</organism>
<comment type="caution">
    <text evidence="1">The sequence shown here is derived from an EMBL/GenBank/DDBJ whole genome shotgun (WGS) entry which is preliminary data.</text>
</comment>
<proteinExistence type="predicted"/>
<feature type="non-terminal residue" evidence="1">
    <location>
        <position position="68"/>
    </location>
</feature>
<evidence type="ECO:0000313" key="2">
    <source>
        <dbReference type="Proteomes" id="UP000554482"/>
    </source>
</evidence>
<dbReference type="AlphaFoldDB" id="A0A7J6V992"/>
<protein>
    <submittedName>
        <fullName evidence="1">Uncharacterized protein</fullName>
    </submittedName>
</protein>